<dbReference type="InterPro" id="IPR006664">
    <property type="entry name" value="OMP_bac"/>
</dbReference>
<dbReference type="OrthoDB" id="189250at2"/>
<sequence>MFRKVMVLGATAALLSACGQPEQAAAPPPPPAPPPASYMVFFDWDSTALSPQALSTVKQAAAAFKASGSPGITDTGHTDKSGADAYNMALSLRRANTVKAALVHEGVPAASITTVGRGETQPLVPTADGVREPQNRRVELTGGQVAAAPNDLAYCKEMAARYRRYLGNTQADGDAGLALSQCDGGNPGPAIPVLEKLLTDARIALPPRM</sequence>
<dbReference type="Pfam" id="PF00691">
    <property type="entry name" value="OmpA"/>
    <property type="match status" value="1"/>
</dbReference>
<dbReference type="PROSITE" id="PS51123">
    <property type="entry name" value="OMPA_2"/>
    <property type="match status" value="1"/>
</dbReference>
<evidence type="ECO:0000256" key="4">
    <source>
        <dbReference type="PROSITE-ProRule" id="PRU00473"/>
    </source>
</evidence>
<dbReference type="InterPro" id="IPR050330">
    <property type="entry name" value="Bact_OuterMem_StrucFunc"/>
</dbReference>
<gene>
    <name evidence="7" type="ORF">FHP25_29130</name>
</gene>
<evidence type="ECO:0000313" key="8">
    <source>
        <dbReference type="Proteomes" id="UP000321638"/>
    </source>
</evidence>
<evidence type="ECO:0000259" key="6">
    <source>
        <dbReference type="PROSITE" id="PS51123"/>
    </source>
</evidence>
<dbReference type="EMBL" id="VDUZ01000041">
    <property type="protein sequence ID" value="TXL71604.1"/>
    <property type="molecule type" value="Genomic_DNA"/>
</dbReference>
<organism evidence="7 8">
    <name type="scientific">Vineibacter terrae</name>
    <dbReference type="NCBI Taxonomy" id="2586908"/>
    <lineage>
        <taxon>Bacteria</taxon>
        <taxon>Pseudomonadati</taxon>
        <taxon>Pseudomonadota</taxon>
        <taxon>Alphaproteobacteria</taxon>
        <taxon>Hyphomicrobiales</taxon>
        <taxon>Vineibacter</taxon>
    </lineage>
</organism>
<dbReference type="PRINTS" id="PR01021">
    <property type="entry name" value="OMPADOMAIN"/>
</dbReference>
<dbReference type="SUPFAM" id="SSF103088">
    <property type="entry name" value="OmpA-like"/>
    <property type="match status" value="1"/>
</dbReference>
<dbReference type="InterPro" id="IPR006665">
    <property type="entry name" value="OmpA-like"/>
</dbReference>
<name>A0A5C8PEM8_9HYPH</name>
<feature type="domain" description="OmpA-like" evidence="6">
    <location>
        <begin position="29"/>
        <end position="146"/>
    </location>
</feature>
<comment type="caution">
    <text evidence="7">The sequence shown here is derived from an EMBL/GenBank/DDBJ whole genome shotgun (WGS) entry which is preliminary data.</text>
</comment>
<evidence type="ECO:0000313" key="7">
    <source>
        <dbReference type="EMBL" id="TXL71604.1"/>
    </source>
</evidence>
<evidence type="ECO:0000256" key="2">
    <source>
        <dbReference type="ARBA" id="ARBA00023136"/>
    </source>
</evidence>
<comment type="subcellular location">
    <subcellularLocation>
        <location evidence="1">Cell outer membrane</location>
    </subcellularLocation>
</comment>
<evidence type="ECO:0000256" key="5">
    <source>
        <dbReference type="SAM" id="SignalP"/>
    </source>
</evidence>
<keyword evidence="8" id="KW-1185">Reference proteome</keyword>
<dbReference type="GO" id="GO:0009279">
    <property type="term" value="C:cell outer membrane"/>
    <property type="evidence" value="ECO:0007669"/>
    <property type="project" value="UniProtKB-SubCell"/>
</dbReference>
<dbReference type="RefSeq" id="WP_147850516.1">
    <property type="nucleotide sequence ID" value="NZ_VDUZ01000041.1"/>
</dbReference>
<evidence type="ECO:0000256" key="1">
    <source>
        <dbReference type="ARBA" id="ARBA00004442"/>
    </source>
</evidence>
<feature type="signal peptide" evidence="5">
    <location>
        <begin position="1"/>
        <end position="24"/>
    </location>
</feature>
<keyword evidence="5" id="KW-0732">Signal</keyword>
<dbReference type="PANTHER" id="PTHR30329:SF21">
    <property type="entry name" value="LIPOPROTEIN YIAD-RELATED"/>
    <property type="match status" value="1"/>
</dbReference>
<feature type="chain" id="PRO_5023116620" evidence="5">
    <location>
        <begin position="25"/>
        <end position="209"/>
    </location>
</feature>
<proteinExistence type="predicted"/>
<accession>A0A5C8PEM8</accession>
<dbReference type="AlphaFoldDB" id="A0A5C8PEM8"/>
<keyword evidence="2 4" id="KW-0472">Membrane</keyword>
<dbReference type="PANTHER" id="PTHR30329">
    <property type="entry name" value="STATOR ELEMENT OF FLAGELLAR MOTOR COMPLEX"/>
    <property type="match status" value="1"/>
</dbReference>
<dbReference type="InterPro" id="IPR036737">
    <property type="entry name" value="OmpA-like_sf"/>
</dbReference>
<dbReference type="CDD" id="cd07185">
    <property type="entry name" value="OmpA_C-like"/>
    <property type="match status" value="1"/>
</dbReference>
<reference evidence="7 8" key="1">
    <citation type="submission" date="2019-06" db="EMBL/GenBank/DDBJ databases">
        <title>New taxonomy in bacterial strain CC-CFT640, isolated from vineyard.</title>
        <authorList>
            <person name="Lin S.-Y."/>
            <person name="Tsai C.-F."/>
            <person name="Young C.-C."/>
        </authorList>
    </citation>
    <scope>NUCLEOTIDE SEQUENCE [LARGE SCALE GENOMIC DNA]</scope>
    <source>
        <strain evidence="7 8">CC-CFT640</strain>
    </source>
</reference>
<dbReference type="Proteomes" id="UP000321638">
    <property type="component" value="Unassembled WGS sequence"/>
</dbReference>
<keyword evidence="3" id="KW-0998">Cell outer membrane</keyword>
<evidence type="ECO:0000256" key="3">
    <source>
        <dbReference type="ARBA" id="ARBA00023237"/>
    </source>
</evidence>
<dbReference type="PROSITE" id="PS51257">
    <property type="entry name" value="PROKAR_LIPOPROTEIN"/>
    <property type="match status" value="1"/>
</dbReference>
<dbReference type="Gene3D" id="3.30.1330.60">
    <property type="entry name" value="OmpA-like domain"/>
    <property type="match status" value="1"/>
</dbReference>
<protein>
    <submittedName>
        <fullName evidence="7">OmpA family protein</fullName>
    </submittedName>
</protein>